<dbReference type="Pfam" id="PF01476">
    <property type="entry name" value="LysM"/>
    <property type="match status" value="1"/>
</dbReference>
<reference evidence="3" key="1">
    <citation type="submission" date="2022-08" db="EMBL/GenBank/DDBJ databases">
        <authorList>
            <consortium name="DOE Joint Genome Institute"/>
            <person name="Min B."/>
            <person name="Riley R."/>
            <person name="Sierra-Patev S."/>
            <person name="Naranjo-Ortiz M."/>
            <person name="Looney B."/>
            <person name="Konkel Z."/>
            <person name="Slot J.C."/>
            <person name="Sakamoto Y."/>
            <person name="Steenwyk J.L."/>
            <person name="Rokas A."/>
            <person name="Carro J."/>
            <person name="Camarero S."/>
            <person name="Ferreira P."/>
            <person name="Molpeceres G."/>
            <person name="Ruiz-Duenas F.J."/>
            <person name="Serrano A."/>
            <person name="Henrissat B."/>
            <person name="Drula E."/>
            <person name="Hughes K.W."/>
            <person name="Mata J.L."/>
            <person name="Ishikawa N.K."/>
            <person name="Vargas-Isla R."/>
            <person name="Ushijima S."/>
            <person name="Smith C.A."/>
            <person name="Ahrendt S."/>
            <person name="Andreopoulos W."/>
            <person name="He G."/>
            <person name="Labutti K."/>
            <person name="Lipzen A."/>
            <person name="Ng V."/>
            <person name="Sandor L."/>
            <person name="Barry K."/>
            <person name="Martinez A.T."/>
            <person name="Xiao Y."/>
            <person name="Gibbons J.G."/>
            <person name="Terashima K."/>
            <person name="Hibbett D.S."/>
            <person name="Grigoriev I.V."/>
        </authorList>
    </citation>
    <scope>NUCLEOTIDE SEQUENCE</scope>
    <source>
        <strain evidence="3">TFB10291</strain>
    </source>
</reference>
<keyword evidence="1" id="KW-0732">Signal</keyword>
<protein>
    <recommendedName>
        <fullName evidence="2">LysM domain-containing protein</fullName>
    </recommendedName>
</protein>
<dbReference type="SMART" id="SM00257">
    <property type="entry name" value="LysM"/>
    <property type="match status" value="1"/>
</dbReference>
<dbReference type="EMBL" id="MU793295">
    <property type="protein sequence ID" value="KAJ3787269.1"/>
    <property type="molecule type" value="Genomic_DNA"/>
</dbReference>
<accession>A0AA38KB35</accession>
<dbReference type="SUPFAM" id="SSF54106">
    <property type="entry name" value="LysM domain"/>
    <property type="match status" value="1"/>
</dbReference>
<dbReference type="AlphaFoldDB" id="A0AA38KB35"/>
<dbReference type="InterPro" id="IPR018392">
    <property type="entry name" value="LysM"/>
</dbReference>
<dbReference type="PROSITE" id="PS51782">
    <property type="entry name" value="LYSM"/>
    <property type="match status" value="1"/>
</dbReference>
<dbReference type="Proteomes" id="UP001163798">
    <property type="component" value="Unassembled WGS sequence"/>
</dbReference>
<evidence type="ECO:0000256" key="1">
    <source>
        <dbReference type="SAM" id="SignalP"/>
    </source>
</evidence>
<dbReference type="Gene3D" id="3.10.350.10">
    <property type="entry name" value="LysM domain"/>
    <property type="match status" value="1"/>
</dbReference>
<evidence type="ECO:0000313" key="3">
    <source>
        <dbReference type="EMBL" id="KAJ3787269.1"/>
    </source>
</evidence>
<feature type="domain" description="LysM" evidence="2">
    <location>
        <begin position="36"/>
        <end position="80"/>
    </location>
</feature>
<dbReference type="InterPro" id="IPR036779">
    <property type="entry name" value="LysM_dom_sf"/>
</dbReference>
<comment type="caution">
    <text evidence="3">The sequence shown here is derived from an EMBL/GenBank/DDBJ whole genome shotgun (WGS) entry which is preliminary data.</text>
</comment>
<evidence type="ECO:0000313" key="4">
    <source>
        <dbReference type="Proteomes" id="UP001163798"/>
    </source>
</evidence>
<organism evidence="3 4">
    <name type="scientific">Lentinula aff. detonsa</name>
    <dbReference type="NCBI Taxonomy" id="2804958"/>
    <lineage>
        <taxon>Eukaryota</taxon>
        <taxon>Fungi</taxon>
        <taxon>Dikarya</taxon>
        <taxon>Basidiomycota</taxon>
        <taxon>Agaricomycotina</taxon>
        <taxon>Agaricomycetes</taxon>
        <taxon>Agaricomycetidae</taxon>
        <taxon>Agaricales</taxon>
        <taxon>Marasmiineae</taxon>
        <taxon>Omphalotaceae</taxon>
        <taxon>Lentinula</taxon>
    </lineage>
</organism>
<evidence type="ECO:0000259" key="2">
    <source>
        <dbReference type="PROSITE" id="PS51782"/>
    </source>
</evidence>
<feature type="chain" id="PRO_5041214926" description="LysM domain-containing protein" evidence="1">
    <location>
        <begin position="20"/>
        <end position="160"/>
    </location>
</feature>
<proteinExistence type="predicted"/>
<dbReference type="CDD" id="cd00118">
    <property type="entry name" value="LysM"/>
    <property type="match status" value="1"/>
</dbReference>
<sequence>MFARLSLFTMVTVLGAVGAIVIPRESDASCTAGVGTPITTVLGDTCETLVSQLGVALADLQQLNPGLDCSSLVGGQQICVPDSADGILPTGILPTGILPTGILPTGILPTGILPTGILPTGILPTGILPTGILPTGILPTGILPTGILPTGILPTGILGL</sequence>
<gene>
    <name evidence="3" type="ORF">GGU10DRAFT_149373</name>
</gene>
<keyword evidence="4" id="KW-1185">Reference proteome</keyword>
<feature type="signal peptide" evidence="1">
    <location>
        <begin position="1"/>
        <end position="19"/>
    </location>
</feature>
<name>A0AA38KB35_9AGAR</name>